<feature type="compositionally biased region" description="Basic and acidic residues" evidence="7">
    <location>
        <begin position="829"/>
        <end position="855"/>
    </location>
</feature>
<keyword evidence="4 8" id="KW-0812">Transmembrane</keyword>
<feature type="compositionally biased region" description="Pro residues" evidence="7">
    <location>
        <begin position="749"/>
        <end position="783"/>
    </location>
</feature>
<evidence type="ECO:0000256" key="7">
    <source>
        <dbReference type="SAM" id="MobiDB-lite"/>
    </source>
</evidence>
<proteinExistence type="predicted"/>
<evidence type="ECO:0000256" key="4">
    <source>
        <dbReference type="ARBA" id="ARBA00022692"/>
    </source>
</evidence>
<keyword evidence="2" id="KW-0328">Glycosyltransferase</keyword>
<dbReference type="AlphaFoldDB" id="A0A2K3D414"/>
<feature type="region of interest" description="Disordered" evidence="7">
    <location>
        <begin position="829"/>
        <end position="888"/>
    </location>
</feature>
<keyword evidence="3" id="KW-0808">Transferase</keyword>
<keyword evidence="12" id="KW-1185">Reference proteome</keyword>
<dbReference type="KEGG" id="cre:CHLRE_12g520450v5"/>
<accession>A0A2K3D414</accession>
<feature type="region of interest" description="Disordered" evidence="7">
    <location>
        <begin position="692"/>
        <end position="794"/>
    </location>
</feature>
<dbReference type="EMBL" id="CM008973">
    <property type="protein sequence ID" value="PNW75282.1"/>
    <property type="molecule type" value="Genomic_DNA"/>
</dbReference>
<dbReference type="InterPro" id="IPR056508">
    <property type="entry name" value="HPAT-like"/>
</dbReference>
<protein>
    <recommendedName>
        <fullName evidence="10">ShKT domain-containing protein</fullName>
    </recommendedName>
</protein>
<comment type="subcellular location">
    <subcellularLocation>
        <location evidence="1">Membrane</location>
        <topology evidence="1">Single-pass membrane protein</topology>
    </subcellularLocation>
</comment>
<dbReference type="STRING" id="3055.A0A2K3D414"/>
<evidence type="ECO:0000256" key="1">
    <source>
        <dbReference type="ARBA" id="ARBA00004167"/>
    </source>
</evidence>
<name>A0A2K3D414_CHLRE</name>
<reference evidence="11 12" key="1">
    <citation type="journal article" date="2007" name="Science">
        <title>The Chlamydomonas genome reveals the evolution of key animal and plant functions.</title>
        <authorList>
            <person name="Merchant S.S."/>
            <person name="Prochnik S.E."/>
            <person name="Vallon O."/>
            <person name="Harris E.H."/>
            <person name="Karpowicz S.J."/>
            <person name="Witman G.B."/>
            <person name="Terry A."/>
            <person name="Salamov A."/>
            <person name="Fritz-Laylin L.K."/>
            <person name="Marechal-Drouard L."/>
            <person name="Marshall W.F."/>
            <person name="Qu L.H."/>
            <person name="Nelson D.R."/>
            <person name="Sanderfoot A.A."/>
            <person name="Spalding M.H."/>
            <person name="Kapitonov V.V."/>
            <person name="Ren Q."/>
            <person name="Ferris P."/>
            <person name="Lindquist E."/>
            <person name="Shapiro H."/>
            <person name="Lucas S.M."/>
            <person name="Grimwood J."/>
            <person name="Schmutz J."/>
            <person name="Cardol P."/>
            <person name="Cerutti H."/>
            <person name="Chanfreau G."/>
            <person name="Chen C.L."/>
            <person name="Cognat V."/>
            <person name="Croft M.T."/>
            <person name="Dent R."/>
            <person name="Dutcher S."/>
            <person name="Fernandez E."/>
            <person name="Fukuzawa H."/>
            <person name="Gonzalez-Ballester D."/>
            <person name="Gonzalez-Halphen D."/>
            <person name="Hallmann A."/>
            <person name="Hanikenne M."/>
            <person name="Hippler M."/>
            <person name="Inwood W."/>
            <person name="Jabbari K."/>
            <person name="Kalanon M."/>
            <person name="Kuras R."/>
            <person name="Lefebvre P.A."/>
            <person name="Lemaire S.D."/>
            <person name="Lobanov A.V."/>
            <person name="Lohr M."/>
            <person name="Manuell A."/>
            <person name="Meier I."/>
            <person name="Mets L."/>
            <person name="Mittag M."/>
            <person name="Mittelmeier T."/>
            <person name="Moroney J.V."/>
            <person name="Moseley J."/>
            <person name="Napoli C."/>
            <person name="Nedelcu A.M."/>
            <person name="Niyogi K."/>
            <person name="Novoselov S.V."/>
            <person name="Paulsen I.T."/>
            <person name="Pazour G."/>
            <person name="Purton S."/>
            <person name="Ral J.P."/>
            <person name="Riano-Pachon D.M."/>
            <person name="Riekhof W."/>
            <person name="Rymarquis L."/>
            <person name="Schroda M."/>
            <person name="Stern D."/>
            <person name="Umen J."/>
            <person name="Willows R."/>
            <person name="Wilson N."/>
            <person name="Zimmer S.L."/>
            <person name="Allmer J."/>
            <person name="Balk J."/>
            <person name="Bisova K."/>
            <person name="Chen C.J."/>
            <person name="Elias M."/>
            <person name="Gendler K."/>
            <person name="Hauser C."/>
            <person name="Lamb M.R."/>
            <person name="Ledford H."/>
            <person name="Long J.C."/>
            <person name="Minagawa J."/>
            <person name="Page M.D."/>
            <person name="Pan J."/>
            <person name="Pootakham W."/>
            <person name="Roje S."/>
            <person name="Rose A."/>
            <person name="Stahlberg E."/>
            <person name="Terauchi A.M."/>
            <person name="Yang P."/>
            <person name="Ball S."/>
            <person name="Bowler C."/>
            <person name="Dieckmann C.L."/>
            <person name="Gladyshev V.N."/>
            <person name="Green P."/>
            <person name="Jorgensen R."/>
            <person name="Mayfield S."/>
            <person name="Mueller-Roeber B."/>
            <person name="Rajamani S."/>
            <person name="Sayre R.T."/>
            <person name="Brokstein P."/>
            <person name="Dubchak I."/>
            <person name="Goodstein D."/>
            <person name="Hornick L."/>
            <person name="Huang Y.W."/>
            <person name="Jhaveri J."/>
            <person name="Luo Y."/>
            <person name="Martinez D."/>
            <person name="Ngau W.C."/>
            <person name="Otillar B."/>
            <person name="Poliakov A."/>
            <person name="Porter A."/>
            <person name="Szajkowski L."/>
            <person name="Werner G."/>
            <person name="Zhou K."/>
            <person name="Grigoriev I.V."/>
            <person name="Rokhsar D.S."/>
            <person name="Grossman A.R."/>
        </authorList>
    </citation>
    <scope>NUCLEOTIDE SEQUENCE [LARGE SCALE GENOMIC DNA]</scope>
    <source>
        <strain evidence="12">CC-503</strain>
    </source>
</reference>
<feature type="domain" description="ShKT" evidence="10">
    <location>
        <begin position="633"/>
        <end position="667"/>
    </location>
</feature>
<dbReference type="InParanoid" id="A0A2K3D414"/>
<keyword evidence="6 8" id="KW-0472">Membrane</keyword>
<evidence type="ECO:0000256" key="3">
    <source>
        <dbReference type="ARBA" id="ARBA00022679"/>
    </source>
</evidence>
<feature type="transmembrane region" description="Helical" evidence="8">
    <location>
        <begin position="932"/>
        <end position="953"/>
    </location>
</feature>
<dbReference type="Pfam" id="PF23452">
    <property type="entry name" value="HPAT"/>
    <property type="match status" value="2"/>
</dbReference>
<dbReference type="GO" id="GO:0016020">
    <property type="term" value="C:membrane"/>
    <property type="evidence" value="ECO:0007669"/>
    <property type="project" value="UniProtKB-SubCell"/>
</dbReference>
<evidence type="ECO:0000313" key="11">
    <source>
        <dbReference type="EMBL" id="PNW75282.1"/>
    </source>
</evidence>
<evidence type="ECO:0000256" key="8">
    <source>
        <dbReference type="SAM" id="Phobius"/>
    </source>
</evidence>
<dbReference type="GeneID" id="5722591"/>
<evidence type="ECO:0000256" key="6">
    <source>
        <dbReference type="ARBA" id="ARBA00023136"/>
    </source>
</evidence>
<dbReference type="Proteomes" id="UP000006906">
    <property type="component" value="Chromosome 12"/>
</dbReference>
<dbReference type="RefSeq" id="XP_042918469.1">
    <property type="nucleotide sequence ID" value="XM_043068373.1"/>
</dbReference>
<dbReference type="InterPro" id="IPR003582">
    <property type="entry name" value="ShKT_dom"/>
</dbReference>
<dbReference type="Gene3D" id="1.10.10.1940">
    <property type="match status" value="1"/>
</dbReference>
<keyword evidence="5 8" id="KW-1133">Transmembrane helix</keyword>
<evidence type="ECO:0000256" key="2">
    <source>
        <dbReference type="ARBA" id="ARBA00022676"/>
    </source>
</evidence>
<sequence length="966" mass="109403">MAMLQLLPALAAGGGHGVHIAYLTDCTMYSDWQTVGMVFSYKRSRQPRDSQITRIMCCTEEERKRYNEQLLSIVNTHVAPSFAKNEKTGDHYAAYNKPGAVYDWLKHVDPPEDWLLVLDSDMYLRRPFYPQFFNATRGWCVSADYTYMVGVNNELATRHIPEIEPRHDTLAGPYGRRGDQVGGFFFMHRDDMKRVAPLWLSYTEDVREDPESWRLTGDQYVEKGGKPWISEMYGYAFGAAKANVWHKWDKKTMMYPTYRPTDCQMYSDWQSVGAAFSFKMSGQPGSVIRVMCCSEEQAKNYNKGLLGMVDTWVAPDATHSKRTGDRYAAYNKPEAVIDWLDHNVPKHDYVLVLDSDMVLRRPFFVENMGPRKGLAVGARYTYMIGVANELAVRHIPHVPPRNDTLAGPFGRRADQVGGFFFIHKDDLKAMSHDWLKFSEDVRVDDQAYRLSGDVYAIHPGDRPWISEMYGYAFGAANHNVWHKWDTFSMIYPGYEPREGIPKLMHYGLLFEIGKNYSFDKHWHYDFDVTVCPPWDLKDPKRRTHGIFPEPPRPSSLRKVFPKNGDMASMDDFIGYYKELLAIETLATLNAAFCDYHISHCPPSEQLVSVCKEVFSLYNEAREFIQEAEASYDCQDFHPKCEEWKESGECTKNENYMTENCRKTCDKCNKIEKFFPETTTKELEEKLAKMSKELQPLSEDPDNKAGAGSAPKTESPLVIPKQEQPVAIIPRNEVPPKQEVRASSPAMQSSPPPSPPPASPPPVDSPPPMSPPPESPSPDKPPPKVVTRKALADPKKVTQKALMVRCYKLSLGIDEVKDCVKAAKEGKEYEVPKRTKATDEEEEAPKAKHAESHLTLDGEGATTESANDEVAKTKAPDASAEGNEGKKNIRVVQRDLEDLSLTQGDGKKGKAPVIDAPVVGPSLHSLLGRLNTWQALVLWLVVVVAFLALVPRIAKLRRRQRSGMRTE</sequence>
<dbReference type="PANTHER" id="PTHR31485">
    <property type="entry name" value="PEPTIDYL SERINE ALPHA-GALACTOSYLTRANSFERASE"/>
    <property type="match status" value="1"/>
</dbReference>
<evidence type="ECO:0000256" key="5">
    <source>
        <dbReference type="ARBA" id="ARBA00022989"/>
    </source>
</evidence>
<evidence type="ECO:0000256" key="9">
    <source>
        <dbReference type="SAM" id="SignalP"/>
    </source>
</evidence>
<dbReference type="PROSITE" id="PS51670">
    <property type="entry name" value="SHKT"/>
    <property type="match status" value="1"/>
</dbReference>
<organism evidence="11 12">
    <name type="scientific">Chlamydomonas reinhardtii</name>
    <name type="common">Chlamydomonas smithii</name>
    <dbReference type="NCBI Taxonomy" id="3055"/>
    <lineage>
        <taxon>Eukaryota</taxon>
        <taxon>Viridiplantae</taxon>
        <taxon>Chlorophyta</taxon>
        <taxon>core chlorophytes</taxon>
        <taxon>Chlorophyceae</taxon>
        <taxon>CS clade</taxon>
        <taxon>Chlamydomonadales</taxon>
        <taxon>Chlamydomonadaceae</taxon>
        <taxon>Chlamydomonas</taxon>
    </lineage>
</organism>
<dbReference type="FunCoup" id="A0A2K3D414">
    <property type="interactions" value="210"/>
</dbReference>
<dbReference type="GO" id="GO:0016757">
    <property type="term" value="F:glycosyltransferase activity"/>
    <property type="evidence" value="ECO:0007669"/>
    <property type="project" value="UniProtKB-KW"/>
</dbReference>
<feature type="chain" id="PRO_5014456816" description="ShKT domain-containing protein" evidence="9">
    <location>
        <begin position="18"/>
        <end position="966"/>
    </location>
</feature>
<dbReference type="SMART" id="SM00254">
    <property type="entry name" value="ShKT"/>
    <property type="match status" value="1"/>
</dbReference>
<dbReference type="InterPro" id="IPR044845">
    <property type="entry name" value="HPAT/SRGT1-like"/>
</dbReference>
<feature type="signal peptide" evidence="9">
    <location>
        <begin position="1"/>
        <end position="17"/>
    </location>
</feature>
<gene>
    <name evidence="11" type="ORF">CHLRE_12g520450v5</name>
</gene>
<dbReference type="PANTHER" id="PTHR31485:SF7">
    <property type="entry name" value="PEPTIDYL SERINE ALPHA-GALACTOSYLTRANSFERASE"/>
    <property type="match status" value="1"/>
</dbReference>
<dbReference type="Pfam" id="PF01549">
    <property type="entry name" value="ShK"/>
    <property type="match status" value="1"/>
</dbReference>
<evidence type="ECO:0000259" key="10">
    <source>
        <dbReference type="PROSITE" id="PS51670"/>
    </source>
</evidence>
<dbReference type="Gramene" id="PNW75282">
    <property type="protein sequence ID" value="PNW75282"/>
    <property type="gene ID" value="CHLRE_12g520450v5"/>
</dbReference>
<keyword evidence="9" id="KW-0732">Signal</keyword>
<dbReference type="OrthoDB" id="2015991at2759"/>
<evidence type="ECO:0000313" key="12">
    <source>
        <dbReference type="Proteomes" id="UP000006906"/>
    </source>
</evidence>